<dbReference type="Proteomes" id="UP001515500">
    <property type="component" value="Chromosome 15"/>
</dbReference>
<feature type="region of interest" description="Disordered" evidence="1">
    <location>
        <begin position="211"/>
        <end position="264"/>
    </location>
</feature>
<dbReference type="InterPro" id="IPR036412">
    <property type="entry name" value="HAD-like_sf"/>
</dbReference>
<accession>A0AB40CJT6</accession>
<feature type="compositionally biased region" description="Basic and acidic residues" evidence="1">
    <location>
        <begin position="492"/>
        <end position="502"/>
    </location>
</feature>
<dbReference type="Gene3D" id="3.40.50.1000">
    <property type="entry name" value="HAD superfamily/HAD-like"/>
    <property type="match status" value="1"/>
</dbReference>
<dbReference type="SMART" id="SM00577">
    <property type="entry name" value="CPDc"/>
    <property type="match status" value="1"/>
</dbReference>
<dbReference type="SUPFAM" id="SSF56784">
    <property type="entry name" value="HAD-like"/>
    <property type="match status" value="1"/>
</dbReference>
<feature type="compositionally biased region" description="Basic and acidic residues" evidence="1">
    <location>
        <begin position="369"/>
        <end position="386"/>
    </location>
</feature>
<feature type="region of interest" description="Disordered" evidence="1">
    <location>
        <begin position="366"/>
        <end position="403"/>
    </location>
</feature>
<gene>
    <name evidence="4" type="primary">LOC120277120</name>
</gene>
<organism evidence="3 4">
    <name type="scientific">Dioscorea cayennensis subsp. rotundata</name>
    <name type="common">White Guinea yam</name>
    <name type="synonym">Dioscorea rotundata</name>
    <dbReference type="NCBI Taxonomy" id="55577"/>
    <lineage>
        <taxon>Eukaryota</taxon>
        <taxon>Viridiplantae</taxon>
        <taxon>Streptophyta</taxon>
        <taxon>Embryophyta</taxon>
        <taxon>Tracheophyta</taxon>
        <taxon>Spermatophyta</taxon>
        <taxon>Magnoliopsida</taxon>
        <taxon>Liliopsida</taxon>
        <taxon>Dioscoreales</taxon>
        <taxon>Dioscoreaceae</taxon>
        <taxon>Dioscorea</taxon>
    </lineage>
</organism>
<feature type="region of interest" description="Disordered" evidence="1">
    <location>
        <begin position="1"/>
        <end position="79"/>
    </location>
</feature>
<proteinExistence type="predicted"/>
<evidence type="ECO:0000256" key="1">
    <source>
        <dbReference type="SAM" id="MobiDB-lite"/>
    </source>
</evidence>
<protein>
    <submittedName>
        <fullName evidence="4">Uncharacterized protein LOC120277120 isoform X1</fullName>
    </submittedName>
</protein>
<evidence type="ECO:0000313" key="3">
    <source>
        <dbReference type="Proteomes" id="UP001515500"/>
    </source>
</evidence>
<keyword evidence="3" id="KW-1185">Reference proteome</keyword>
<dbReference type="Pfam" id="PF03031">
    <property type="entry name" value="NIF"/>
    <property type="match status" value="1"/>
</dbReference>
<feature type="compositionally biased region" description="Basic residues" evidence="1">
    <location>
        <begin position="387"/>
        <end position="401"/>
    </location>
</feature>
<reference evidence="4" key="1">
    <citation type="submission" date="2025-08" db="UniProtKB">
        <authorList>
            <consortium name="RefSeq"/>
        </authorList>
    </citation>
    <scope>IDENTIFICATION</scope>
</reference>
<evidence type="ECO:0000313" key="4">
    <source>
        <dbReference type="RefSeq" id="XP_039139802.1"/>
    </source>
</evidence>
<dbReference type="InterPro" id="IPR023214">
    <property type="entry name" value="HAD_sf"/>
</dbReference>
<dbReference type="AlphaFoldDB" id="A0AB40CJT6"/>
<evidence type="ECO:0000259" key="2">
    <source>
        <dbReference type="PROSITE" id="PS50969"/>
    </source>
</evidence>
<dbReference type="GeneID" id="120277120"/>
<dbReference type="InterPro" id="IPR004274">
    <property type="entry name" value="FCP1_dom"/>
</dbReference>
<feature type="compositionally biased region" description="Polar residues" evidence="1">
    <location>
        <begin position="232"/>
        <end position="248"/>
    </location>
</feature>
<dbReference type="RefSeq" id="XP_039139802.1">
    <property type="nucleotide sequence ID" value="XM_039283868.1"/>
</dbReference>
<dbReference type="InterPro" id="IPR050365">
    <property type="entry name" value="TIM50"/>
</dbReference>
<feature type="region of interest" description="Disordered" evidence="1">
    <location>
        <begin position="492"/>
        <end position="516"/>
    </location>
</feature>
<sequence>MGKRKNADSGVHPSEENQKHDKKRNRSSPSESDVGKKGEIMIGTSLKATNAENREHAMSSMHDSDPIREDEFATSSGTTGVVVPERTNKVCATLDGNLSVKGEIISKMGNNNREKGFMKKYSKRKGNNSCEQPPSKSLSALRNLEIDSKSDSLNETHNSSKLMISVKQEDFIPNAADDNPEEMAGKIDSSLLENKSSLSVKTKYYRRKHKAKAISESHSSDSCPSLADSMVLDTSGNNNSDASVSDSMKSPGEMAGGQSNNLQSCSKKSCMVSDINSTSYEAKNFKPWPRKKIIWREKTYSNSGSCREIPSGPSDRALQCSAANRMSASKVADPDLENQSNNEASARRGQIILFEEEHISKSAGFGIAEKVEKPPEVDMKPNDAKKTKSRRRNRHRGRGKGKVSNLNAVVSPALSSNDVISAGNSTLLGTTDLDSSGGNNITESTMDNLVSIVEECRNTIREGGLVVSDSSEVLPKLSMQINAADLSLETKPKKEANDHDSSEIDLSCHPGISSSRLETLEMDEMLERDEVDSSSGNSLKSHVLSEGSCLIGGPNDTSQVRSSIHLKEDSSSCLDALNSKEAKKRENGKCSDCTIEQIPGDKPGQQLDCVGFSQADGSIMATTSKVRNRKKEMKHAVEDSGELTGACLEKGVEFFHVINNSPVIDAGSVKQSLEVIPADCKDKASLPPSPIRGVIDDFTSSDLTNKQNGSLDLLSGEEGSFSFQIVSNAIKEKSHERNLEESFESTNKIACQNAKPSTHENSPSISPSLCDSGVIVCLEEKVMSLPRDHFVEDVPSDVIENQDKNLEEKIFSPQRAVISSNRKKLLVLDLNGLLADITMDTYRMHRAHRRVGGKSLFKRPYCDDFLKFCFEKFNIGVWSSRKMYNVDIVVECLMRNTKDKLLFCWDQSKCTTTGLGTIGNVHKPLVLKELRKLWDKEEPELPWELGEYTPSNTLLIDDSPYKALLNPPYTGIFPPPYNSRDVKDNSLGPGGDLRLYLEGLAVIDDVQQYVCKHPFGQAAITDKHPDWSFYMQIIEKRPEPSGLGCDDQ</sequence>
<dbReference type="PROSITE" id="PS50969">
    <property type="entry name" value="FCP1"/>
    <property type="match status" value="1"/>
</dbReference>
<feature type="region of interest" description="Disordered" evidence="1">
    <location>
        <begin position="325"/>
        <end position="344"/>
    </location>
</feature>
<dbReference type="PANTHER" id="PTHR12210">
    <property type="entry name" value="DULLARD PROTEIN PHOSPHATASE"/>
    <property type="match status" value="1"/>
</dbReference>
<dbReference type="FunFam" id="3.40.50.1000:FF:000257">
    <property type="entry name" value="Haloacid dehalogenase-like hydrolase (HAD) superfamily protein"/>
    <property type="match status" value="1"/>
</dbReference>
<feature type="domain" description="FCP1 homology" evidence="2">
    <location>
        <begin position="819"/>
        <end position="1000"/>
    </location>
</feature>
<name>A0AB40CJT6_DIOCR</name>
<feature type="compositionally biased region" description="Basic and acidic residues" evidence="1">
    <location>
        <begin position="52"/>
        <end position="71"/>
    </location>
</feature>